<reference evidence="2 3" key="1">
    <citation type="submission" date="2017-06" db="EMBL/GenBank/DDBJ databases">
        <title>Aedes aegypti genome working group (AGWG) sequencing and assembly.</title>
        <authorList>
            <consortium name="Aedes aegypti Genome Working Group (AGWG)"/>
            <person name="Matthews B.J."/>
        </authorList>
    </citation>
    <scope>NUCLEOTIDE SEQUENCE [LARGE SCALE GENOMIC DNA]</scope>
    <source>
        <strain evidence="2 3">LVP_AGWG</strain>
    </source>
</reference>
<accession>A0A6I8TTH8</accession>
<dbReference type="PANTHER" id="PTHR43690">
    <property type="entry name" value="NARDILYSIN"/>
    <property type="match status" value="1"/>
</dbReference>
<dbReference type="GO" id="GO:0046872">
    <property type="term" value="F:metal ion binding"/>
    <property type="evidence" value="ECO:0007669"/>
    <property type="project" value="UniProtKB-KW"/>
</dbReference>
<name>A0A6I8TTH8_AEDAE</name>
<evidence type="ECO:0000313" key="3">
    <source>
        <dbReference type="Proteomes" id="UP000008820"/>
    </source>
</evidence>
<dbReference type="GO" id="GO:0051603">
    <property type="term" value="P:proteolysis involved in protein catabolic process"/>
    <property type="evidence" value="ECO:0007669"/>
    <property type="project" value="TreeGrafter"/>
</dbReference>
<dbReference type="SUPFAM" id="SSF63411">
    <property type="entry name" value="LuxS/MPP-like metallohydrolase"/>
    <property type="match status" value="1"/>
</dbReference>
<sequence>MVDYLENMTEEEFKRHKEALAAMKLEKPKRLSSQFTKFLNEIALQQYHFNRAQVEVAFLQTLTKQQIVDYYKEYIVKDASLRRSLSIHVVSTAEGGAGHKDAPADVAKQSTDDASTQKDFVKVGDLAGSKSTRALYPMVQPYIDIKPKGSKCKL</sequence>
<dbReference type="GO" id="GO:0005829">
    <property type="term" value="C:cytosol"/>
    <property type="evidence" value="ECO:0007669"/>
    <property type="project" value="TreeGrafter"/>
</dbReference>
<dbReference type="GO" id="GO:0005739">
    <property type="term" value="C:mitochondrion"/>
    <property type="evidence" value="ECO:0007669"/>
    <property type="project" value="TreeGrafter"/>
</dbReference>
<evidence type="ECO:0000256" key="1">
    <source>
        <dbReference type="ARBA" id="ARBA00022723"/>
    </source>
</evidence>
<dbReference type="InterPro" id="IPR050626">
    <property type="entry name" value="Peptidase_M16"/>
</dbReference>
<dbReference type="GO" id="GO:0043171">
    <property type="term" value="P:peptide catabolic process"/>
    <property type="evidence" value="ECO:0007669"/>
    <property type="project" value="TreeGrafter"/>
</dbReference>
<dbReference type="EnsemblMetazoa" id="AAEL025949-RA">
    <property type="protein sequence ID" value="AAEL025949-PA"/>
    <property type="gene ID" value="AAEL025949"/>
</dbReference>
<dbReference type="InParanoid" id="A0A6I8TTH8"/>
<dbReference type="GO" id="GO:0004222">
    <property type="term" value="F:metalloendopeptidase activity"/>
    <property type="evidence" value="ECO:0007669"/>
    <property type="project" value="TreeGrafter"/>
</dbReference>
<protein>
    <submittedName>
        <fullName evidence="2">Uncharacterized protein</fullName>
    </submittedName>
</protein>
<proteinExistence type="predicted"/>
<dbReference type="OrthoDB" id="952271at2759"/>
<organism evidence="2 3">
    <name type="scientific">Aedes aegypti</name>
    <name type="common">Yellowfever mosquito</name>
    <name type="synonym">Culex aegypti</name>
    <dbReference type="NCBI Taxonomy" id="7159"/>
    <lineage>
        <taxon>Eukaryota</taxon>
        <taxon>Metazoa</taxon>
        <taxon>Ecdysozoa</taxon>
        <taxon>Arthropoda</taxon>
        <taxon>Hexapoda</taxon>
        <taxon>Insecta</taxon>
        <taxon>Pterygota</taxon>
        <taxon>Neoptera</taxon>
        <taxon>Endopterygota</taxon>
        <taxon>Diptera</taxon>
        <taxon>Nematocera</taxon>
        <taxon>Culicoidea</taxon>
        <taxon>Culicidae</taxon>
        <taxon>Culicinae</taxon>
        <taxon>Aedini</taxon>
        <taxon>Aedes</taxon>
        <taxon>Stegomyia</taxon>
    </lineage>
</organism>
<evidence type="ECO:0000313" key="2">
    <source>
        <dbReference type="EnsemblMetazoa" id="AAEL025949-PA"/>
    </source>
</evidence>
<dbReference type="AlphaFoldDB" id="A0A6I8TTH8"/>
<dbReference type="InterPro" id="IPR011249">
    <property type="entry name" value="Metalloenz_LuxS/M16"/>
</dbReference>
<dbReference type="Gene3D" id="3.30.830.10">
    <property type="entry name" value="Metalloenzyme, LuxS/M16 peptidase-like"/>
    <property type="match status" value="1"/>
</dbReference>
<keyword evidence="1" id="KW-0479">Metal-binding</keyword>
<reference evidence="2" key="2">
    <citation type="submission" date="2020-05" db="UniProtKB">
        <authorList>
            <consortium name="EnsemblMetazoa"/>
        </authorList>
    </citation>
    <scope>IDENTIFICATION</scope>
    <source>
        <strain evidence="2">LVP_AGWG</strain>
    </source>
</reference>
<dbReference type="PANTHER" id="PTHR43690:SF18">
    <property type="entry name" value="INSULIN-DEGRADING ENZYME-RELATED"/>
    <property type="match status" value="1"/>
</dbReference>
<dbReference type="Proteomes" id="UP000008820">
    <property type="component" value="Chromosome 3"/>
</dbReference>
<gene>
    <name evidence="2" type="primary">110679108</name>
</gene>
<keyword evidence="3" id="KW-1185">Reference proteome</keyword>